<accession>A0A380TPJ5</accession>
<dbReference type="EMBL" id="UFRQ01000003">
    <property type="protein sequence ID" value="SUT89872.1"/>
    <property type="molecule type" value="Genomic_DNA"/>
</dbReference>
<evidence type="ECO:0000313" key="1">
    <source>
        <dbReference type="EMBL" id="SUT89872.1"/>
    </source>
</evidence>
<dbReference type="Proteomes" id="UP000254649">
    <property type="component" value="Unassembled WGS sequence"/>
</dbReference>
<sequence>MEVKVCVEVIFEDECDKDNLVINAKTDVLGGKIGRFDWEGDTFDEVEFYRDLLNGDQMVFLLDRDKGMEKTKSAIFLALKDVIDEIKFDESLLEENDTFFEA</sequence>
<keyword evidence="2" id="KW-1185">Reference proteome</keyword>
<name>A0A380TPJ5_9PAST</name>
<reference evidence="1 2" key="1">
    <citation type="submission" date="2018-06" db="EMBL/GenBank/DDBJ databases">
        <authorList>
            <consortium name="Pathogen Informatics"/>
            <person name="Doyle S."/>
        </authorList>
    </citation>
    <scope>NUCLEOTIDE SEQUENCE [LARGE SCALE GENOMIC DNA]</scope>
    <source>
        <strain evidence="1 2">NCTC10801</strain>
    </source>
</reference>
<proteinExistence type="predicted"/>
<dbReference type="OrthoDB" id="5689682at2"/>
<protein>
    <submittedName>
        <fullName evidence="1">Uncharacterized protein</fullName>
    </submittedName>
</protein>
<organism evidence="1 2">
    <name type="scientific">[Actinobacillus] rossii</name>
    <dbReference type="NCBI Taxonomy" id="123820"/>
    <lineage>
        <taxon>Bacteria</taxon>
        <taxon>Pseudomonadati</taxon>
        <taxon>Pseudomonadota</taxon>
        <taxon>Gammaproteobacteria</taxon>
        <taxon>Pasteurellales</taxon>
        <taxon>Pasteurellaceae</taxon>
    </lineage>
</organism>
<dbReference type="AlphaFoldDB" id="A0A380TPJ5"/>
<gene>
    <name evidence="1" type="ORF">NCTC10801_01082</name>
</gene>
<evidence type="ECO:0000313" key="2">
    <source>
        <dbReference type="Proteomes" id="UP000254649"/>
    </source>
</evidence>